<feature type="compositionally biased region" description="Polar residues" evidence="1">
    <location>
        <begin position="576"/>
        <end position="586"/>
    </location>
</feature>
<dbReference type="STRING" id="1858805.M5FPW7"/>
<feature type="region of interest" description="Disordered" evidence="1">
    <location>
        <begin position="1"/>
        <end position="20"/>
    </location>
</feature>
<keyword evidence="3" id="KW-1185">Reference proteome</keyword>
<feature type="compositionally biased region" description="Low complexity" evidence="1">
    <location>
        <begin position="770"/>
        <end position="783"/>
    </location>
</feature>
<dbReference type="GeneID" id="63682698"/>
<feature type="compositionally biased region" description="Basic and acidic residues" evidence="1">
    <location>
        <begin position="308"/>
        <end position="322"/>
    </location>
</feature>
<feature type="compositionally biased region" description="Acidic residues" evidence="1">
    <location>
        <begin position="951"/>
        <end position="960"/>
    </location>
</feature>
<protein>
    <submittedName>
        <fullName evidence="2">Uncharacterized protein</fullName>
    </submittedName>
</protein>
<feature type="compositionally biased region" description="Polar residues" evidence="1">
    <location>
        <begin position="420"/>
        <end position="430"/>
    </location>
</feature>
<reference evidence="2 3" key="1">
    <citation type="journal article" date="2012" name="Science">
        <title>The Paleozoic origin of enzymatic lignin decomposition reconstructed from 31 fungal genomes.</title>
        <authorList>
            <person name="Floudas D."/>
            <person name="Binder M."/>
            <person name="Riley R."/>
            <person name="Barry K."/>
            <person name="Blanchette R.A."/>
            <person name="Henrissat B."/>
            <person name="Martinez A.T."/>
            <person name="Otillar R."/>
            <person name="Spatafora J.W."/>
            <person name="Yadav J.S."/>
            <person name="Aerts A."/>
            <person name="Benoit I."/>
            <person name="Boyd A."/>
            <person name="Carlson A."/>
            <person name="Copeland A."/>
            <person name="Coutinho P.M."/>
            <person name="de Vries R.P."/>
            <person name="Ferreira P."/>
            <person name="Findley K."/>
            <person name="Foster B."/>
            <person name="Gaskell J."/>
            <person name="Glotzer D."/>
            <person name="Gorecki P."/>
            <person name="Heitman J."/>
            <person name="Hesse C."/>
            <person name="Hori C."/>
            <person name="Igarashi K."/>
            <person name="Jurgens J.A."/>
            <person name="Kallen N."/>
            <person name="Kersten P."/>
            <person name="Kohler A."/>
            <person name="Kuees U."/>
            <person name="Kumar T.K.A."/>
            <person name="Kuo A."/>
            <person name="LaButti K."/>
            <person name="Larrondo L.F."/>
            <person name="Lindquist E."/>
            <person name="Ling A."/>
            <person name="Lombard V."/>
            <person name="Lucas S."/>
            <person name="Lundell T."/>
            <person name="Martin R."/>
            <person name="McLaughlin D.J."/>
            <person name="Morgenstern I."/>
            <person name="Morin E."/>
            <person name="Murat C."/>
            <person name="Nagy L.G."/>
            <person name="Nolan M."/>
            <person name="Ohm R.A."/>
            <person name="Patyshakuliyeva A."/>
            <person name="Rokas A."/>
            <person name="Ruiz-Duenas F.J."/>
            <person name="Sabat G."/>
            <person name="Salamov A."/>
            <person name="Samejima M."/>
            <person name="Schmutz J."/>
            <person name="Slot J.C."/>
            <person name="St John F."/>
            <person name="Stenlid J."/>
            <person name="Sun H."/>
            <person name="Sun S."/>
            <person name="Syed K."/>
            <person name="Tsang A."/>
            <person name="Wiebenga A."/>
            <person name="Young D."/>
            <person name="Pisabarro A."/>
            <person name="Eastwood D.C."/>
            <person name="Martin F."/>
            <person name="Cullen D."/>
            <person name="Grigoriev I.V."/>
            <person name="Hibbett D.S."/>
        </authorList>
    </citation>
    <scope>NUCLEOTIDE SEQUENCE [LARGE SCALE GENOMIC DNA]</scope>
    <source>
        <strain evidence="2 3">DJM-731 SS1</strain>
    </source>
</reference>
<dbReference type="OrthoDB" id="2562444at2759"/>
<feature type="compositionally biased region" description="Basic and acidic residues" evidence="1">
    <location>
        <begin position="153"/>
        <end position="169"/>
    </location>
</feature>
<feature type="region of interest" description="Disordered" evidence="1">
    <location>
        <begin position="987"/>
        <end position="1078"/>
    </location>
</feature>
<proteinExistence type="predicted"/>
<evidence type="ECO:0000313" key="2">
    <source>
        <dbReference type="EMBL" id="EJT97368.1"/>
    </source>
</evidence>
<dbReference type="EMBL" id="JH795877">
    <property type="protein sequence ID" value="EJT97368.1"/>
    <property type="molecule type" value="Genomic_DNA"/>
</dbReference>
<accession>M5FPW7</accession>
<feature type="compositionally biased region" description="Polar residues" evidence="1">
    <location>
        <begin position="246"/>
        <end position="257"/>
    </location>
</feature>
<feature type="compositionally biased region" description="Basic and acidic residues" evidence="1">
    <location>
        <begin position="84"/>
        <end position="105"/>
    </location>
</feature>
<feature type="compositionally biased region" description="Pro residues" evidence="1">
    <location>
        <begin position="476"/>
        <end position="501"/>
    </location>
</feature>
<feature type="region of interest" description="Disordered" evidence="1">
    <location>
        <begin position="746"/>
        <end position="818"/>
    </location>
</feature>
<evidence type="ECO:0000256" key="1">
    <source>
        <dbReference type="SAM" id="MobiDB-lite"/>
    </source>
</evidence>
<organism evidence="2 3">
    <name type="scientific">Dacryopinax primogenitus (strain DJM 731)</name>
    <name type="common">Brown rot fungus</name>
    <dbReference type="NCBI Taxonomy" id="1858805"/>
    <lineage>
        <taxon>Eukaryota</taxon>
        <taxon>Fungi</taxon>
        <taxon>Dikarya</taxon>
        <taxon>Basidiomycota</taxon>
        <taxon>Agaricomycotina</taxon>
        <taxon>Dacrymycetes</taxon>
        <taxon>Dacrymycetales</taxon>
        <taxon>Dacrymycetaceae</taxon>
        <taxon>Dacryopinax</taxon>
    </lineage>
</organism>
<feature type="region of interest" description="Disordered" evidence="1">
    <location>
        <begin position="288"/>
        <end position="734"/>
    </location>
</feature>
<feature type="compositionally biased region" description="Basic and acidic residues" evidence="1">
    <location>
        <begin position="937"/>
        <end position="950"/>
    </location>
</feature>
<feature type="compositionally biased region" description="Polar residues" evidence="1">
    <location>
        <begin position="896"/>
        <end position="906"/>
    </location>
</feature>
<feature type="compositionally biased region" description="Basic and acidic residues" evidence="1">
    <location>
        <begin position="884"/>
        <end position="895"/>
    </location>
</feature>
<feature type="compositionally biased region" description="Basic and acidic residues" evidence="1">
    <location>
        <begin position="342"/>
        <end position="391"/>
    </location>
</feature>
<feature type="compositionally biased region" description="Gly residues" evidence="1">
    <location>
        <begin position="447"/>
        <end position="456"/>
    </location>
</feature>
<dbReference type="RefSeq" id="XP_040624266.1">
    <property type="nucleotide sequence ID" value="XM_040767636.1"/>
</dbReference>
<evidence type="ECO:0000313" key="3">
    <source>
        <dbReference type="Proteomes" id="UP000030653"/>
    </source>
</evidence>
<feature type="compositionally biased region" description="Basic and acidic residues" evidence="1">
    <location>
        <begin position="133"/>
        <end position="145"/>
    </location>
</feature>
<feature type="compositionally biased region" description="Polar residues" evidence="1">
    <location>
        <begin position="807"/>
        <end position="816"/>
    </location>
</feature>
<feature type="region of interest" description="Disordered" evidence="1">
    <location>
        <begin position="884"/>
        <end position="906"/>
    </location>
</feature>
<sequence length="1416" mass="155859">MATQEVEITSFTPHMMRSKTPEVSEKMALYFESMRGTTPDPPQSIHGDDWAASERSVPMHRSRNYDNGYSRTGADPQYTMLPPEMRREDSAMRLEREVFGDDNHGSSDYVRSAIPRNTNGDDRRSVAGGNRVQGEDGHIGPRPGRDGSYYGEDDGRGPQRVREEVRNGWDDQVQARSPTRSFRGPPTTMGVPKPHYARSTGGHTAAGFPLPESEASDSVDLPLPRTVSHHSRAPSEVQGPPPVQPKHQSYQTMSSEPSFGPGMPRESMAYNPLTDQRPVPAQQVSITIQPPTDPAHSRAHTPAQIHPSRTDDGGSVRTERTGARSIRTTRTAPRSIVEEGEDWSKREREEEARREREFEREIEHELEAQTDNRSRREPSPTRSAARTERTTRSILKQPQPTQIPMPGSVHPSQMPLPMSGRTTPESQASPYQPFRMEENRSQYGAPPAGGFGGSQYAGGPPADVFGVPPAGSQYGGPPPAGSQYGGPPPPPESQYGGPPPAASQYGGASRAPGSQFGGSRYGAPTGTYGGPPPAGSQYGGASRPPGSQFGGSQYGATAPGVQPPPPGSAYGAVPNPYSTDYVSQKAPTAKAPSVYEPSPKAPSVYAPSAKAPSAYEPPRSAYDGAQKSQAPSRYAPSAQYARSQAPQSPTRGASRYAPSQAPHSPTREASRYAASQARGPASRYAPSQPPMSPTRGGTEYNRAFDEPPEAPQPVEISPGVTAVPGGSGGNVDIEVGEHGETVIHVNPVVPELAPERAASRAPSRAHSRSPSRVPSRAPSRTASHAPPAPSERREPSIAPRSMRDGPTSRTPRTSYTLDPHELADLVNKTHFQDNDIRTLLSVHDNPNTPDVVKRAARSYVVKRLRKLGMVGPADELLRDARASSRAYRHADRENATTEPNFMSPQQPGVNIPQSNVPPPWAEPLFDMLARAQSRLDDLDTKLQTPRHTDDSIPDMEEEDLPIEDRIHELPPEETAYINDEYPDTLDETASQAETERAPPPPSRSPMPRGPSRGPSPLPPKQQDVTVHVGNVDITIRQPATRESTPPAQDDGDIAAMRATLNKVLEPSEAGGEPYENDADREEELYKLRQKPVDRGDAASHRTWEIEREEETLPDLPPTAMGHHGEPFARKESPPLPPIPQEELEYDHEISTPWPRQENRGPQPWQLVHQRLLNWAIVWPTKELDDALLSCNRGHQTDEVALSIWTAQVYKRYIRARKTDQPDKPIERLFVPPNMADAINNAVFNGRHNDACGMLRDLWAPFGLAEDKNNPAQTNMPRLLVVLARHRRDENHWVVHRFSLPDGSLTTYDTYPERSLPDGRPLGWWFAIRIAWPHAMYPHPDHLVQKMVRLHRPLQLLCDNSVAAAAIWRNILMGSKPERQVDLERLRDLVSSEVKNLRTRKDMGRLSISTGTQWDFS</sequence>
<feature type="region of interest" description="Disordered" evidence="1">
    <location>
        <begin position="34"/>
        <end position="276"/>
    </location>
</feature>
<gene>
    <name evidence="2" type="ORF">DACRYDRAFT_102455</name>
</gene>
<dbReference type="HOGENOM" id="CLU_253350_0_0_1"/>
<feature type="compositionally biased region" description="Polar residues" evidence="1">
    <location>
        <begin position="1"/>
        <end position="12"/>
    </location>
</feature>
<feature type="compositionally biased region" description="Polar residues" evidence="1">
    <location>
        <begin position="640"/>
        <end position="651"/>
    </location>
</feature>
<dbReference type="OMA" id="DYTINTH"/>
<name>M5FPW7_DACPD</name>
<dbReference type="Proteomes" id="UP000030653">
    <property type="component" value="Unassembled WGS sequence"/>
</dbReference>
<feature type="compositionally biased region" description="Pro residues" evidence="1">
    <location>
        <begin position="997"/>
        <end position="1019"/>
    </location>
</feature>
<feature type="region of interest" description="Disordered" evidence="1">
    <location>
        <begin position="937"/>
        <end position="960"/>
    </location>
</feature>